<dbReference type="Pfam" id="PF18478">
    <property type="entry name" value="PIN_10"/>
    <property type="match status" value="1"/>
</dbReference>
<feature type="domain" description="VapC45 PIN like" evidence="1">
    <location>
        <begin position="3"/>
        <end position="80"/>
    </location>
</feature>
<evidence type="ECO:0000259" key="1">
    <source>
        <dbReference type="Pfam" id="PF18478"/>
    </source>
</evidence>
<protein>
    <recommendedName>
        <fullName evidence="1">VapC45 PIN like domain-containing protein</fullName>
    </recommendedName>
</protein>
<comment type="caution">
    <text evidence="2">The sequence shown here is derived from an EMBL/GenBank/DDBJ whole genome shotgun (WGS) entry which is preliminary data.</text>
</comment>
<dbReference type="Proteomes" id="UP000777784">
    <property type="component" value="Unassembled WGS sequence"/>
</dbReference>
<reference evidence="2" key="1">
    <citation type="submission" date="2021-05" db="EMBL/GenBank/DDBJ databases">
        <title>Energy efficiency and biological interactions define the core microbiome of deep oligotrophic groundwater.</title>
        <authorList>
            <person name="Mehrshad M."/>
            <person name="Lopez-Fernandez M."/>
            <person name="Bell E."/>
            <person name="Bernier-Latmani R."/>
            <person name="Bertilsson S."/>
            <person name="Dopson M."/>
        </authorList>
    </citation>
    <scope>NUCLEOTIDE SEQUENCE</scope>
    <source>
        <strain evidence="2">Modern_marine.mb.64</strain>
    </source>
</reference>
<sequence>MSPVFFTDRDLGKVFPGVLAEAGISVESHHEHFSEMAPDEEWLANIGKREWFAISHDRKIRYKPNERDAVMHFGVGLFILIGKVSTKALALNFVNTYGKILGFIENHERPFIAKIYMPSGSSLKTPDSRPGRVEMYLSYDKWDENQ</sequence>
<accession>A0A948RSZ8</accession>
<evidence type="ECO:0000313" key="3">
    <source>
        <dbReference type="Proteomes" id="UP000777784"/>
    </source>
</evidence>
<dbReference type="InterPro" id="IPR041375">
    <property type="entry name" value="VapC45_PIN-like"/>
</dbReference>
<evidence type="ECO:0000313" key="2">
    <source>
        <dbReference type="EMBL" id="MBU2690453.1"/>
    </source>
</evidence>
<name>A0A948RSZ8_UNCEI</name>
<dbReference type="AlphaFoldDB" id="A0A948RSZ8"/>
<dbReference type="EMBL" id="JAHJDP010000031">
    <property type="protein sequence ID" value="MBU2690453.1"/>
    <property type="molecule type" value="Genomic_DNA"/>
</dbReference>
<proteinExistence type="predicted"/>
<gene>
    <name evidence="2" type="ORF">KJ970_05950</name>
</gene>
<organism evidence="2 3">
    <name type="scientific">Eiseniibacteriota bacterium</name>
    <dbReference type="NCBI Taxonomy" id="2212470"/>
    <lineage>
        <taxon>Bacteria</taxon>
        <taxon>Candidatus Eiseniibacteriota</taxon>
    </lineage>
</organism>